<dbReference type="AlphaFoldDB" id="A0AAD3TC20"/>
<sequence length="114" mass="12370">MLVVFQLSGLLPICLMLRAGTSVDGELGCCSVGFSNDDIWQAAVAACRSGALRNWDQVLTVNWAAVRVGFSNDDIWQSCDFRLPLGVLLLCNVMPANVLARWCTICPVGSRSCF</sequence>
<dbReference type="Proteomes" id="UP001279734">
    <property type="component" value="Unassembled WGS sequence"/>
</dbReference>
<keyword evidence="3" id="KW-1185">Reference proteome</keyword>
<protein>
    <recommendedName>
        <fullName evidence="4">SRCR domain-containing protein</fullName>
    </recommendedName>
</protein>
<evidence type="ECO:0000313" key="3">
    <source>
        <dbReference type="Proteomes" id="UP001279734"/>
    </source>
</evidence>
<feature type="chain" id="PRO_5041963714" description="SRCR domain-containing protein" evidence="1">
    <location>
        <begin position="26"/>
        <end position="114"/>
    </location>
</feature>
<accession>A0AAD3TC20</accession>
<organism evidence="2 3">
    <name type="scientific">Nepenthes gracilis</name>
    <name type="common">Slender pitcher plant</name>
    <dbReference type="NCBI Taxonomy" id="150966"/>
    <lineage>
        <taxon>Eukaryota</taxon>
        <taxon>Viridiplantae</taxon>
        <taxon>Streptophyta</taxon>
        <taxon>Embryophyta</taxon>
        <taxon>Tracheophyta</taxon>
        <taxon>Spermatophyta</taxon>
        <taxon>Magnoliopsida</taxon>
        <taxon>eudicotyledons</taxon>
        <taxon>Gunneridae</taxon>
        <taxon>Pentapetalae</taxon>
        <taxon>Caryophyllales</taxon>
        <taxon>Nepenthaceae</taxon>
        <taxon>Nepenthes</taxon>
    </lineage>
</organism>
<comment type="caution">
    <text evidence="2">The sequence shown here is derived from an EMBL/GenBank/DDBJ whole genome shotgun (WGS) entry which is preliminary data.</text>
</comment>
<name>A0AAD3TC20_NEPGR</name>
<evidence type="ECO:0000313" key="2">
    <source>
        <dbReference type="EMBL" id="GMH26499.1"/>
    </source>
</evidence>
<reference evidence="2" key="1">
    <citation type="submission" date="2023-05" db="EMBL/GenBank/DDBJ databases">
        <title>Nepenthes gracilis genome sequencing.</title>
        <authorList>
            <person name="Fukushima K."/>
        </authorList>
    </citation>
    <scope>NUCLEOTIDE SEQUENCE</scope>
    <source>
        <strain evidence="2">SING2019-196</strain>
    </source>
</reference>
<keyword evidence="1" id="KW-0732">Signal</keyword>
<gene>
    <name evidence="2" type="ORF">Nepgr_028342</name>
</gene>
<evidence type="ECO:0008006" key="4">
    <source>
        <dbReference type="Google" id="ProtNLM"/>
    </source>
</evidence>
<evidence type="ECO:0000256" key="1">
    <source>
        <dbReference type="SAM" id="SignalP"/>
    </source>
</evidence>
<dbReference type="EMBL" id="BSYO01000031">
    <property type="protein sequence ID" value="GMH26499.1"/>
    <property type="molecule type" value="Genomic_DNA"/>
</dbReference>
<proteinExistence type="predicted"/>
<feature type="signal peptide" evidence="1">
    <location>
        <begin position="1"/>
        <end position="25"/>
    </location>
</feature>